<name>W0T4U8_KLUMD</name>
<dbReference type="GO" id="GO:0005874">
    <property type="term" value="C:microtubule"/>
    <property type="evidence" value="ECO:0007669"/>
    <property type="project" value="UniProtKB-KW"/>
</dbReference>
<dbReference type="EMBL" id="AP012213">
    <property type="protein sequence ID" value="BAO38083.1"/>
    <property type="molecule type" value="Genomic_DNA"/>
</dbReference>
<evidence type="ECO:0000256" key="1">
    <source>
        <dbReference type="ARBA" id="ARBA00022490"/>
    </source>
</evidence>
<evidence type="ECO:0000259" key="5">
    <source>
        <dbReference type="Pfam" id="PF17681"/>
    </source>
</evidence>
<evidence type="ECO:0000313" key="6">
    <source>
        <dbReference type="EMBL" id="BAO38083.1"/>
    </source>
</evidence>
<proteinExistence type="inferred from homology"/>
<dbReference type="InterPro" id="IPR041470">
    <property type="entry name" value="GCP_N"/>
</dbReference>
<comment type="subcellular location">
    <subcellularLocation>
        <location evidence="4">Cytoplasm</location>
        <location evidence="4">Cytoskeleton</location>
        <location evidence="4">Microtubule organizing center</location>
    </subcellularLocation>
</comment>
<dbReference type="Proteomes" id="UP000065495">
    <property type="component" value="Chromosome 1"/>
</dbReference>
<dbReference type="RefSeq" id="XP_022673979.1">
    <property type="nucleotide sequence ID" value="XM_022821585.1"/>
</dbReference>
<keyword evidence="2 4" id="KW-0493">Microtubule</keyword>
<dbReference type="OrthoDB" id="2192946at2759"/>
<keyword evidence="3 4" id="KW-0206">Cytoskeleton</keyword>
<organism evidence="6 7">
    <name type="scientific">Kluyveromyces marxianus (strain DMKU3-1042 / BCC 29191 / NBRC 104275)</name>
    <name type="common">Yeast</name>
    <name type="synonym">Candida kefyr</name>
    <dbReference type="NCBI Taxonomy" id="1003335"/>
    <lineage>
        <taxon>Eukaryota</taxon>
        <taxon>Fungi</taxon>
        <taxon>Dikarya</taxon>
        <taxon>Ascomycota</taxon>
        <taxon>Saccharomycotina</taxon>
        <taxon>Saccharomycetes</taxon>
        <taxon>Saccharomycetales</taxon>
        <taxon>Saccharomycetaceae</taxon>
        <taxon>Kluyveromyces</taxon>
    </lineage>
</organism>
<feature type="domain" description="Gamma tubulin complex component protein N-terminal" evidence="5">
    <location>
        <begin position="55"/>
        <end position="409"/>
    </location>
</feature>
<dbReference type="GO" id="GO:0031122">
    <property type="term" value="P:cytoplasmic microtubule organization"/>
    <property type="evidence" value="ECO:0007669"/>
    <property type="project" value="TreeGrafter"/>
</dbReference>
<accession>W0T4U8</accession>
<sequence>MEDRGVHERVYVLSEGSGAFGCRVNSGPLCSEEIKVKTYPIDKTSSERVQESLVVRDLLLVLQGYEGVYIRYNNSYSREMLVGPEYKVVKMMNVAFKSFSKKLIKIGSIYVKLEKFGQWCGEDRYGRVMHRLGYEVRRFLHEDYLSCVKELERRFQEDVLFSIRDLEMALEEEYVYKFKLLDRLVDEVVGSVKYRSEMDRVQMDFDNFMEDLKRDTNSEIDLRVLYDTRVSLYVKGGSLLLILQKMMEQEQGDSRHIKFLSALCEPLYEVYSKMFIQWMEHGQLADIHDEFLISDTVADVDDEKLSYMLDNERLWDTRYVIRKDGLLPQLQDKELLQKILLTGKIWSLIRVCCGTTGTTTSTSTNTKNNGGVSSGGSITGNIFTNTTLLRAYVNDWYQRANDECVRMFYEGYHMDKFMQLVHDQSYVHGVLDQIWSSKFLAKSLFELTRSPNEATVVKIQRHFSDVVREVKVEDSYKGMLLQLTSLKLDTNPFFQTLRQFIDDQESQLLNADNFQQLKVMLVGNQGVGEEPQFGRTKKKKNSVPAAMYVQFDTSIPYPLNIIWTKPVMVQYQMIHRLIFILSYHERLLEDTWFEISKNDYWRRNGVPSQENNMLKVQCIRLARVLHFQMRSMVKEKRRQVTTAAAAAAATAAACGAATAAVGPATRERDLLTLQHTVQDHVTNIVSIAGLTSIHHIETQEATLHLIHSFIRFVASWRRSKRPTSTNSNANTTTITTGMHASRMLDHDNTDGAEEDISTWQLRMDTLRQYMSVWNDIVSQT</sequence>
<dbReference type="GO" id="GO:0051225">
    <property type="term" value="P:spindle assembly"/>
    <property type="evidence" value="ECO:0007669"/>
    <property type="project" value="TreeGrafter"/>
</dbReference>
<dbReference type="Gene3D" id="1.20.120.1900">
    <property type="entry name" value="Gamma-tubulin complex, C-terminal domain"/>
    <property type="match status" value="1"/>
</dbReference>
<dbReference type="InterPro" id="IPR042241">
    <property type="entry name" value="GCP_C_sf"/>
</dbReference>
<dbReference type="PANTHER" id="PTHR19302:SF13">
    <property type="entry name" value="GAMMA-TUBULIN COMPLEX COMPONENT 2"/>
    <property type="match status" value="1"/>
</dbReference>
<dbReference type="GO" id="GO:0051321">
    <property type="term" value="P:meiotic cell cycle"/>
    <property type="evidence" value="ECO:0007669"/>
    <property type="project" value="TreeGrafter"/>
</dbReference>
<dbReference type="GeneID" id="34714124"/>
<reference evidence="6 7" key="1">
    <citation type="journal article" date="2015" name="Biotechnol. Biofuels">
        <title>Genetic basis of the highly efficient yeast Kluyveromyces marxianus: complete genome sequence and transcriptome analyses.</title>
        <authorList>
            <person name="Lertwattanasakul N."/>
            <person name="Kosaka T."/>
            <person name="Hosoyama A."/>
            <person name="Suzuki Y."/>
            <person name="Rodrussamee N."/>
            <person name="Matsutani M."/>
            <person name="Murata M."/>
            <person name="Fujimoto N."/>
            <person name="Suprayogi"/>
            <person name="Tsuchikane K."/>
            <person name="Limtong S."/>
            <person name="Fujita N."/>
            <person name="Yamada M."/>
        </authorList>
    </citation>
    <scope>NUCLEOTIDE SEQUENCE [LARGE SCALE GENOMIC DNA]</scope>
    <source>
        <strain evidence="7">DMKU3-1042 / BCC 29191 / NBRC 104275</strain>
    </source>
</reference>
<dbReference type="PANTHER" id="PTHR19302">
    <property type="entry name" value="GAMMA TUBULIN COMPLEX PROTEIN"/>
    <property type="match status" value="1"/>
</dbReference>
<dbReference type="KEGG" id="kmx:KLMA_10461"/>
<dbReference type="GO" id="GO:0051011">
    <property type="term" value="F:microtubule minus-end binding"/>
    <property type="evidence" value="ECO:0007669"/>
    <property type="project" value="TreeGrafter"/>
</dbReference>
<dbReference type="GO" id="GO:0000278">
    <property type="term" value="P:mitotic cell cycle"/>
    <property type="evidence" value="ECO:0007669"/>
    <property type="project" value="TreeGrafter"/>
</dbReference>
<evidence type="ECO:0000256" key="2">
    <source>
        <dbReference type="ARBA" id="ARBA00022701"/>
    </source>
</evidence>
<dbReference type="InterPro" id="IPR007259">
    <property type="entry name" value="GCP"/>
</dbReference>
<dbReference type="GO" id="GO:0000930">
    <property type="term" value="C:gamma-tubulin complex"/>
    <property type="evidence" value="ECO:0007669"/>
    <property type="project" value="UniProtKB-ARBA"/>
</dbReference>
<dbReference type="VEuPathDB" id="FungiDB:KLMA_10461"/>
<gene>
    <name evidence="6" type="primary">SPC97</name>
    <name evidence="6" type="ORF">KLMA_10461</name>
</gene>
<dbReference type="GO" id="GO:0000922">
    <property type="term" value="C:spindle pole"/>
    <property type="evidence" value="ECO:0007669"/>
    <property type="project" value="InterPro"/>
</dbReference>
<evidence type="ECO:0000313" key="7">
    <source>
        <dbReference type="Proteomes" id="UP000065495"/>
    </source>
</evidence>
<dbReference type="GO" id="GO:0043015">
    <property type="term" value="F:gamma-tubulin binding"/>
    <property type="evidence" value="ECO:0007669"/>
    <property type="project" value="InterPro"/>
</dbReference>
<evidence type="ECO:0000256" key="4">
    <source>
        <dbReference type="RuleBase" id="RU363050"/>
    </source>
</evidence>
<comment type="similarity">
    <text evidence="4">Belongs to the TUBGCP family.</text>
</comment>
<dbReference type="Pfam" id="PF17681">
    <property type="entry name" value="GCP_N_terminal"/>
    <property type="match status" value="1"/>
</dbReference>
<dbReference type="GO" id="GO:0007020">
    <property type="term" value="P:microtubule nucleation"/>
    <property type="evidence" value="ECO:0007669"/>
    <property type="project" value="InterPro"/>
</dbReference>
<keyword evidence="1 4" id="KW-0963">Cytoplasm</keyword>
<protein>
    <recommendedName>
        <fullName evidence="4">Spindle pole body component</fullName>
    </recommendedName>
</protein>
<dbReference type="AlphaFoldDB" id="W0T4U8"/>
<dbReference type="GO" id="GO:0044732">
    <property type="term" value="C:mitotic spindle pole body"/>
    <property type="evidence" value="ECO:0007669"/>
    <property type="project" value="TreeGrafter"/>
</dbReference>
<evidence type="ECO:0000256" key="3">
    <source>
        <dbReference type="ARBA" id="ARBA00023212"/>
    </source>
</evidence>